<evidence type="ECO:0000259" key="2">
    <source>
        <dbReference type="Pfam" id="PF13609"/>
    </source>
</evidence>
<gene>
    <name evidence="3" type="ORF">ILP92_10860</name>
</gene>
<name>A0A934MEA3_9RHOB</name>
<accession>A0A934MEA3</accession>
<dbReference type="Pfam" id="PF13609">
    <property type="entry name" value="Porin_4"/>
    <property type="match status" value="1"/>
</dbReference>
<feature type="chain" id="PRO_5037645176" evidence="1">
    <location>
        <begin position="21"/>
        <end position="358"/>
    </location>
</feature>
<reference evidence="3" key="1">
    <citation type="submission" date="2020-12" db="EMBL/GenBank/DDBJ databases">
        <title>Bacterial taxonomy.</title>
        <authorList>
            <person name="Pan X."/>
        </authorList>
    </citation>
    <scope>NUCLEOTIDE SEQUENCE</scope>
    <source>
        <strain evidence="3">KCTC 52957</strain>
    </source>
</reference>
<evidence type="ECO:0000313" key="3">
    <source>
        <dbReference type="EMBL" id="MBJ3763246.1"/>
    </source>
</evidence>
<feature type="domain" description="Porin" evidence="2">
    <location>
        <begin position="7"/>
        <end position="340"/>
    </location>
</feature>
<dbReference type="InterPro" id="IPR023614">
    <property type="entry name" value="Porin_dom_sf"/>
</dbReference>
<sequence length="358" mass="37377">MKNILLATTALVASTSFALAAEVSLGGFAEMGVVGGEVNQLNEDDNANELVDRDGQFHTDVDVDFSLSGETDGGLTFGAEVDLDSTQEGGAFVPSEGGDDSYIYVSGAYGNLSMGDTDGALDFVMKEAIIGGTIDDVNEHAGYNGNSGLDGTYDGQVARYDYSFGAFSFAASAEIDDDSDSADADLFDDFEAAIDDIEDDTVLGVGVRYEGEFGGFGFGAGLGYQQTGDSDVIGLSLDMATAGGITAILNYSDYDNVPLSVGTFDNDSDAETDQIPFNAPINDHIGLALGYEVGAILVAVNYGVYDTTAGDVTGYALTANYDLGGGAELQAGYAHADYDDINDFEDTDNYSFGIRMNF</sequence>
<dbReference type="AlphaFoldDB" id="A0A934MEA3"/>
<dbReference type="Gene3D" id="2.40.160.10">
    <property type="entry name" value="Porin"/>
    <property type="match status" value="1"/>
</dbReference>
<evidence type="ECO:0000313" key="4">
    <source>
        <dbReference type="Proteomes" id="UP000642488"/>
    </source>
</evidence>
<dbReference type="EMBL" id="JAEKPD010000009">
    <property type="protein sequence ID" value="MBJ3763246.1"/>
    <property type="molecule type" value="Genomic_DNA"/>
</dbReference>
<evidence type="ECO:0000256" key="1">
    <source>
        <dbReference type="SAM" id="SignalP"/>
    </source>
</evidence>
<dbReference type="Proteomes" id="UP000642488">
    <property type="component" value="Unassembled WGS sequence"/>
</dbReference>
<dbReference type="GO" id="GO:0016020">
    <property type="term" value="C:membrane"/>
    <property type="evidence" value="ECO:0007669"/>
    <property type="project" value="InterPro"/>
</dbReference>
<comment type="caution">
    <text evidence="3">The sequence shown here is derived from an EMBL/GenBank/DDBJ whole genome shotgun (WGS) entry which is preliminary data.</text>
</comment>
<dbReference type="GO" id="GO:0015288">
    <property type="term" value="F:porin activity"/>
    <property type="evidence" value="ECO:0007669"/>
    <property type="project" value="InterPro"/>
</dbReference>
<organism evidence="3 4">
    <name type="scientific">Palleronia pontilimi</name>
    <dbReference type="NCBI Taxonomy" id="1964209"/>
    <lineage>
        <taxon>Bacteria</taxon>
        <taxon>Pseudomonadati</taxon>
        <taxon>Pseudomonadota</taxon>
        <taxon>Alphaproteobacteria</taxon>
        <taxon>Rhodobacterales</taxon>
        <taxon>Roseobacteraceae</taxon>
        <taxon>Palleronia</taxon>
    </lineage>
</organism>
<proteinExistence type="predicted"/>
<dbReference type="InterPro" id="IPR033900">
    <property type="entry name" value="Gram_neg_porin_domain"/>
</dbReference>
<dbReference type="RefSeq" id="WP_198916420.1">
    <property type="nucleotide sequence ID" value="NZ_JAEKPD010000009.1"/>
</dbReference>
<keyword evidence="1" id="KW-0732">Signal</keyword>
<dbReference type="SUPFAM" id="SSF56935">
    <property type="entry name" value="Porins"/>
    <property type="match status" value="1"/>
</dbReference>
<protein>
    <submittedName>
        <fullName evidence="3">Porin</fullName>
    </submittedName>
</protein>
<feature type="signal peptide" evidence="1">
    <location>
        <begin position="1"/>
        <end position="20"/>
    </location>
</feature>
<keyword evidence="4" id="KW-1185">Reference proteome</keyword>